<sequence>MRRNRGLTLVELMVALVIAAILLGIGVPALTDLSNRSRAQDAVATWYTDLNYARQMAAAYQTSVTVCHLDAENACDGQWNLGYDIFVDTDADNALDAGEERLQQRQGIDDQDHLKISSSLNQVRFSADGFSAHSGSMIYCPASPTSEYSLKLSISNTGQIRYNSDTEDCD</sequence>
<keyword evidence="3" id="KW-1003">Cell membrane</keyword>
<dbReference type="KEGG" id="fbl:Fbal_0787"/>
<dbReference type="InterPro" id="IPR022346">
    <property type="entry name" value="T2SS_GspH"/>
</dbReference>
<dbReference type="InterPro" id="IPR045584">
    <property type="entry name" value="Pilin-like"/>
</dbReference>
<dbReference type="HOGENOM" id="CLU_084761_4_1_6"/>
<evidence type="ECO:0000313" key="13">
    <source>
        <dbReference type="EMBL" id="ADN74996.1"/>
    </source>
</evidence>
<dbReference type="Pfam" id="PF07963">
    <property type="entry name" value="N_methyl"/>
    <property type="match status" value="1"/>
</dbReference>
<dbReference type="GO" id="GO:0015628">
    <property type="term" value="P:protein secretion by the type II secretion system"/>
    <property type="evidence" value="ECO:0007669"/>
    <property type="project" value="InterPro"/>
</dbReference>
<keyword evidence="4" id="KW-0488">Methylation</keyword>
<dbReference type="RefSeq" id="WP_013344302.1">
    <property type="nucleotide sequence ID" value="NC_014541.1"/>
</dbReference>
<protein>
    <recommendedName>
        <fullName evidence="2">Type II secretion system protein H</fullName>
    </recommendedName>
    <alternativeName>
        <fullName evidence="10">General secretion pathway protein H</fullName>
    </alternativeName>
</protein>
<evidence type="ECO:0000256" key="10">
    <source>
        <dbReference type="ARBA" id="ARBA00030775"/>
    </source>
</evidence>
<dbReference type="PROSITE" id="PS00409">
    <property type="entry name" value="PROKAR_NTER_METHYL"/>
    <property type="match status" value="1"/>
</dbReference>
<dbReference type="GeneID" id="67184014"/>
<dbReference type="EMBL" id="CP002209">
    <property type="protein sequence ID" value="ADN74996.1"/>
    <property type="molecule type" value="Genomic_DNA"/>
</dbReference>
<proteinExistence type="inferred from homology"/>
<dbReference type="eggNOG" id="COG4970">
    <property type="taxonomic scope" value="Bacteria"/>
</dbReference>
<dbReference type="InterPro" id="IPR012902">
    <property type="entry name" value="N_methyl_site"/>
</dbReference>
<comment type="subcellular location">
    <subcellularLocation>
        <location evidence="1">Cell inner membrane</location>
        <topology evidence="1">Single-pass membrane protein</topology>
    </subcellularLocation>
</comment>
<keyword evidence="14" id="KW-1185">Reference proteome</keyword>
<dbReference type="SUPFAM" id="SSF54523">
    <property type="entry name" value="Pili subunits"/>
    <property type="match status" value="1"/>
</dbReference>
<dbReference type="GO" id="GO:0005886">
    <property type="term" value="C:plasma membrane"/>
    <property type="evidence" value="ECO:0007669"/>
    <property type="project" value="UniProtKB-SubCell"/>
</dbReference>
<evidence type="ECO:0000256" key="2">
    <source>
        <dbReference type="ARBA" id="ARBA00021549"/>
    </source>
</evidence>
<dbReference type="Proteomes" id="UP000006683">
    <property type="component" value="Chromosome"/>
</dbReference>
<evidence type="ECO:0000256" key="11">
    <source>
        <dbReference type="SAM" id="Phobius"/>
    </source>
</evidence>
<evidence type="ECO:0000256" key="7">
    <source>
        <dbReference type="ARBA" id="ARBA00022989"/>
    </source>
</evidence>
<dbReference type="STRING" id="550540.Fbal_0787"/>
<reference evidence="13 14" key="1">
    <citation type="journal article" date="2010" name="Stand. Genomic Sci.">
        <title>Complete genome sequence of Ferrimonas balearica type strain (PAT).</title>
        <authorList>
            <person name="Nolan M."/>
            <person name="Sikorski J."/>
            <person name="Davenport K."/>
            <person name="Lucas S."/>
            <person name="Glavina Del Rio T."/>
            <person name="Tice H."/>
            <person name="Cheng J."/>
            <person name="Goodwin L."/>
            <person name="Pitluck S."/>
            <person name="Liolios K."/>
            <person name="Ivanova N."/>
            <person name="Mavromatis K."/>
            <person name="Ovchinnikova G."/>
            <person name="Pati A."/>
            <person name="Chen A."/>
            <person name="Palaniappan K."/>
            <person name="Land M."/>
            <person name="Hauser L."/>
            <person name="Chang Y."/>
            <person name="Jeffries C."/>
            <person name="Tapia R."/>
            <person name="Brettin T."/>
            <person name="Detter J."/>
            <person name="Han C."/>
            <person name="Yasawong M."/>
            <person name="Rohde M."/>
            <person name="Tindall B."/>
            <person name="Goker M."/>
            <person name="Woyke T."/>
            <person name="Bristow J."/>
            <person name="Eisen J."/>
            <person name="Markowitz V."/>
            <person name="Hugenholtz P."/>
            <person name="Kyrpides N."/>
            <person name="Klenk H."/>
            <person name="Lapidus A."/>
        </authorList>
    </citation>
    <scope>NUCLEOTIDE SEQUENCE [LARGE SCALE GENOMIC DNA]</scope>
    <source>
        <strain evidence="14">DSM 9799 / CCM 4581 / KCTC 23876 / PAT</strain>
    </source>
</reference>
<keyword evidence="8 11" id="KW-0472">Membrane</keyword>
<dbReference type="Gene3D" id="3.55.40.10">
    <property type="entry name" value="minor pseudopilin epsh domain"/>
    <property type="match status" value="1"/>
</dbReference>
<dbReference type="AlphaFoldDB" id="E1SSF6"/>
<feature type="transmembrane region" description="Helical" evidence="11">
    <location>
        <begin position="12"/>
        <end position="30"/>
    </location>
</feature>
<evidence type="ECO:0000313" key="14">
    <source>
        <dbReference type="Proteomes" id="UP000006683"/>
    </source>
</evidence>
<evidence type="ECO:0000256" key="1">
    <source>
        <dbReference type="ARBA" id="ARBA00004377"/>
    </source>
</evidence>
<keyword evidence="5" id="KW-0997">Cell inner membrane</keyword>
<organism evidence="13 14">
    <name type="scientific">Ferrimonas balearica (strain DSM 9799 / CCM 4581 / KCTC 23876 / PAT)</name>
    <dbReference type="NCBI Taxonomy" id="550540"/>
    <lineage>
        <taxon>Bacteria</taxon>
        <taxon>Pseudomonadati</taxon>
        <taxon>Pseudomonadota</taxon>
        <taxon>Gammaproteobacteria</taxon>
        <taxon>Alteromonadales</taxon>
        <taxon>Ferrimonadaceae</taxon>
        <taxon>Ferrimonas</taxon>
    </lineage>
</organism>
<evidence type="ECO:0000256" key="3">
    <source>
        <dbReference type="ARBA" id="ARBA00022475"/>
    </source>
</evidence>
<gene>
    <name evidence="13" type="ordered locus">Fbal_0787</name>
</gene>
<feature type="domain" description="General secretion pathway GspH" evidence="12">
    <location>
        <begin position="43"/>
        <end position="158"/>
    </location>
</feature>
<accession>E1SSF6</accession>
<name>E1SSF6_FERBD</name>
<dbReference type="OrthoDB" id="2313614at2"/>
<dbReference type="Pfam" id="PF12019">
    <property type="entry name" value="GspH"/>
    <property type="match status" value="1"/>
</dbReference>
<evidence type="ECO:0000256" key="4">
    <source>
        <dbReference type="ARBA" id="ARBA00022481"/>
    </source>
</evidence>
<evidence type="ECO:0000256" key="9">
    <source>
        <dbReference type="ARBA" id="ARBA00025772"/>
    </source>
</evidence>
<keyword evidence="7 11" id="KW-1133">Transmembrane helix</keyword>
<evidence type="ECO:0000256" key="8">
    <source>
        <dbReference type="ARBA" id="ARBA00023136"/>
    </source>
</evidence>
<dbReference type="GO" id="GO:0015627">
    <property type="term" value="C:type II protein secretion system complex"/>
    <property type="evidence" value="ECO:0007669"/>
    <property type="project" value="InterPro"/>
</dbReference>
<evidence type="ECO:0000256" key="5">
    <source>
        <dbReference type="ARBA" id="ARBA00022519"/>
    </source>
</evidence>
<dbReference type="NCBIfam" id="TIGR02532">
    <property type="entry name" value="IV_pilin_GFxxxE"/>
    <property type="match status" value="1"/>
</dbReference>
<keyword evidence="6 11" id="KW-0812">Transmembrane</keyword>
<evidence type="ECO:0000259" key="12">
    <source>
        <dbReference type="Pfam" id="PF12019"/>
    </source>
</evidence>
<comment type="similarity">
    <text evidence="9">Belongs to the GSP H family.</text>
</comment>
<evidence type="ECO:0000256" key="6">
    <source>
        <dbReference type="ARBA" id="ARBA00022692"/>
    </source>
</evidence>